<evidence type="ECO:0000313" key="9">
    <source>
        <dbReference type="Proteomes" id="UP001497744"/>
    </source>
</evidence>
<feature type="transmembrane region" description="Helical" evidence="6">
    <location>
        <begin position="347"/>
        <end position="365"/>
    </location>
</feature>
<proteinExistence type="predicted"/>
<feature type="transmembrane region" description="Helical" evidence="6">
    <location>
        <begin position="247"/>
        <end position="267"/>
    </location>
</feature>
<gene>
    <name evidence="8" type="ORF">BcabD6B2_22810</name>
</gene>
<evidence type="ECO:0000256" key="4">
    <source>
        <dbReference type="ARBA" id="ARBA00023136"/>
    </source>
</evidence>
<accession>A0AAV4LUT0</accession>
<dbReference type="GeneID" id="94194327"/>
<evidence type="ECO:0000256" key="2">
    <source>
        <dbReference type="ARBA" id="ARBA00022692"/>
    </source>
</evidence>
<dbReference type="PANTHER" id="PTHR11132">
    <property type="entry name" value="SOLUTE CARRIER FAMILY 35"/>
    <property type="match status" value="1"/>
</dbReference>
<organism evidence="8 9">
    <name type="scientific">Babesia caballi</name>
    <dbReference type="NCBI Taxonomy" id="5871"/>
    <lineage>
        <taxon>Eukaryota</taxon>
        <taxon>Sar</taxon>
        <taxon>Alveolata</taxon>
        <taxon>Apicomplexa</taxon>
        <taxon>Aconoidasida</taxon>
        <taxon>Piroplasmida</taxon>
        <taxon>Babesiidae</taxon>
        <taxon>Babesia</taxon>
    </lineage>
</organism>
<feature type="transmembrane region" description="Helical" evidence="6">
    <location>
        <begin position="182"/>
        <end position="202"/>
    </location>
</feature>
<dbReference type="Pfam" id="PF03151">
    <property type="entry name" value="TPT"/>
    <property type="match status" value="2"/>
</dbReference>
<dbReference type="RefSeq" id="XP_067714915.1">
    <property type="nucleotide sequence ID" value="XM_067858814.1"/>
</dbReference>
<dbReference type="AlphaFoldDB" id="A0AAV4LUT0"/>
<keyword evidence="3 6" id="KW-1133">Transmembrane helix</keyword>
<evidence type="ECO:0000313" key="8">
    <source>
        <dbReference type="EMBL" id="GIX62846.1"/>
    </source>
</evidence>
<name>A0AAV4LUT0_BABCB</name>
<dbReference type="SUPFAM" id="SSF103481">
    <property type="entry name" value="Multidrug resistance efflux transporter EmrE"/>
    <property type="match status" value="1"/>
</dbReference>
<feature type="region of interest" description="Disordered" evidence="5">
    <location>
        <begin position="1"/>
        <end position="24"/>
    </location>
</feature>
<feature type="transmembrane region" description="Helical" evidence="6">
    <location>
        <begin position="279"/>
        <end position="302"/>
    </location>
</feature>
<sequence>MAPMKVVTKPPSSNGGVTDEKPNNAVDSTNYVLKNLTMLSVWYAGTVMYNIENKKALNMCPLPKTIATMQMLLGMPYFLSRWMAGLKAMPTIHVSEEGIQRESPKGGIVERIKHKVKNGLCRVGNAVQAYSSMLRQSVLIAMIHMLSVTALGAGGISFVHIVKSSEPLFVSALALFTGMESMSPVTYATLVPILTGVALASVKDVNFSRLALVTSLASNVCATVRRIEVKKFFDQDLDKIGRNLDVMNVSSLVTIFSSLMLAPIALMEAPQWASAYRSVVYKFGHAGLMKLVRHIALSGFFYTLTNEVSFFALSQLTPVSHAVANTLKRVFLIFGSSMFFQTKITRLGHLGSAMAIVGAMLYSLSKHYGG</sequence>
<dbReference type="GO" id="GO:0016020">
    <property type="term" value="C:membrane"/>
    <property type="evidence" value="ECO:0007669"/>
    <property type="project" value="UniProtKB-SubCell"/>
</dbReference>
<keyword evidence="2 6" id="KW-0812">Transmembrane</keyword>
<feature type="domain" description="Sugar phosphate transporter" evidence="7">
    <location>
        <begin position="129"/>
        <end position="363"/>
    </location>
</feature>
<evidence type="ECO:0000256" key="5">
    <source>
        <dbReference type="SAM" id="MobiDB-lite"/>
    </source>
</evidence>
<dbReference type="InterPro" id="IPR050186">
    <property type="entry name" value="TPT_transporter"/>
</dbReference>
<evidence type="ECO:0000259" key="7">
    <source>
        <dbReference type="Pfam" id="PF03151"/>
    </source>
</evidence>
<reference evidence="8 9" key="1">
    <citation type="submission" date="2021-06" db="EMBL/GenBank/DDBJ databases">
        <title>Genome sequence of Babesia caballi.</title>
        <authorList>
            <person name="Yamagishi J."/>
            <person name="Kidaka T."/>
            <person name="Ochi A."/>
        </authorList>
    </citation>
    <scope>NUCLEOTIDE SEQUENCE [LARGE SCALE GENOMIC DNA]</scope>
    <source>
        <strain evidence="8">USDA-D6B2</strain>
    </source>
</reference>
<dbReference type="InterPro" id="IPR004853">
    <property type="entry name" value="Sugar_P_trans_dom"/>
</dbReference>
<keyword evidence="9" id="KW-1185">Reference proteome</keyword>
<dbReference type="InterPro" id="IPR037185">
    <property type="entry name" value="EmrE-like"/>
</dbReference>
<evidence type="ECO:0000256" key="3">
    <source>
        <dbReference type="ARBA" id="ARBA00022989"/>
    </source>
</evidence>
<comment type="caution">
    <text evidence="8">The sequence shown here is derived from an EMBL/GenBank/DDBJ whole genome shotgun (WGS) entry which is preliminary data.</text>
</comment>
<dbReference type="Proteomes" id="UP001497744">
    <property type="component" value="Unassembled WGS sequence"/>
</dbReference>
<evidence type="ECO:0000256" key="1">
    <source>
        <dbReference type="ARBA" id="ARBA00004141"/>
    </source>
</evidence>
<protein>
    <submittedName>
        <fullName evidence="8">Phosphoenolpyruvate/phosphate translocator, putative</fullName>
    </submittedName>
</protein>
<comment type="subcellular location">
    <subcellularLocation>
        <location evidence="1">Membrane</location>
        <topology evidence="1">Multi-pass membrane protein</topology>
    </subcellularLocation>
</comment>
<dbReference type="EMBL" id="BPLF01000002">
    <property type="protein sequence ID" value="GIX62846.1"/>
    <property type="molecule type" value="Genomic_DNA"/>
</dbReference>
<feature type="domain" description="Sugar phosphate transporter" evidence="7">
    <location>
        <begin position="35"/>
        <end position="94"/>
    </location>
</feature>
<keyword evidence="4 6" id="KW-0472">Membrane</keyword>
<evidence type="ECO:0000256" key="6">
    <source>
        <dbReference type="SAM" id="Phobius"/>
    </source>
</evidence>
<feature type="transmembrane region" description="Helical" evidence="6">
    <location>
        <begin position="138"/>
        <end position="162"/>
    </location>
</feature>